<accession>A0A1C1CPC8</accession>
<gene>
    <name evidence="2" type="ORF">CLCR_07828</name>
</gene>
<dbReference type="EMBL" id="LGRB01000010">
    <property type="protein sequence ID" value="OCT50348.1"/>
    <property type="molecule type" value="Genomic_DNA"/>
</dbReference>
<reference evidence="3" key="1">
    <citation type="submission" date="2015-07" db="EMBL/GenBank/DDBJ databases">
        <authorList>
            <person name="Teixeira M.M."/>
            <person name="Souza R.C."/>
            <person name="Almeida L.G."/>
            <person name="Vicente V.A."/>
            <person name="de Hoog S."/>
            <person name="Bocca A.L."/>
            <person name="de Almeida S.R."/>
            <person name="Vasconcelos A.T."/>
            <person name="Felipe M.S."/>
        </authorList>
    </citation>
    <scope>NUCLEOTIDE SEQUENCE [LARGE SCALE GENOMIC DNA]</scope>
    <source>
        <strain evidence="3">KSF</strain>
    </source>
</reference>
<keyword evidence="3" id="KW-1185">Reference proteome</keyword>
<protein>
    <submittedName>
        <fullName evidence="2">Uncharacterized protein</fullName>
    </submittedName>
</protein>
<dbReference type="Proteomes" id="UP000094526">
    <property type="component" value="Unassembled WGS sequence"/>
</dbReference>
<comment type="caution">
    <text evidence="2">The sequence shown here is derived from an EMBL/GenBank/DDBJ whole genome shotgun (WGS) entry which is preliminary data.</text>
</comment>
<feature type="compositionally biased region" description="Polar residues" evidence="1">
    <location>
        <begin position="71"/>
        <end position="82"/>
    </location>
</feature>
<organism evidence="2 3">
    <name type="scientific">Cladophialophora carrionii</name>
    <dbReference type="NCBI Taxonomy" id="86049"/>
    <lineage>
        <taxon>Eukaryota</taxon>
        <taxon>Fungi</taxon>
        <taxon>Dikarya</taxon>
        <taxon>Ascomycota</taxon>
        <taxon>Pezizomycotina</taxon>
        <taxon>Eurotiomycetes</taxon>
        <taxon>Chaetothyriomycetidae</taxon>
        <taxon>Chaetothyriales</taxon>
        <taxon>Herpotrichiellaceae</taxon>
        <taxon>Cladophialophora</taxon>
    </lineage>
</organism>
<dbReference type="VEuPathDB" id="FungiDB:CLCR_07828"/>
<evidence type="ECO:0000256" key="1">
    <source>
        <dbReference type="SAM" id="MobiDB-lite"/>
    </source>
</evidence>
<evidence type="ECO:0000313" key="3">
    <source>
        <dbReference type="Proteomes" id="UP000094526"/>
    </source>
</evidence>
<proteinExistence type="predicted"/>
<sequence>MAGFSSDASKAEASFMWMKPPSDIVKPQGAAMRSRTRRPSPLGSFDLALSGSSEVPHVAPGSPRSDLAQRKSFNPSFPRGQQ</sequence>
<name>A0A1C1CPC8_9EURO</name>
<dbReference type="AlphaFoldDB" id="A0A1C1CPC8"/>
<evidence type="ECO:0000313" key="2">
    <source>
        <dbReference type="EMBL" id="OCT50348.1"/>
    </source>
</evidence>
<feature type="region of interest" description="Disordered" evidence="1">
    <location>
        <begin position="1"/>
        <end position="82"/>
    </location>
</feature>